<dbReference type="PANTHER" id="PTHR43591:SF24">
    <property type="entry name" value="2-METHOXY-6-POLYPRENYL-1,4-BENZOQUINOL METHYLASE, MITOCHONDRIAL"/>
    <property type="match status" value="1"/>
</dbReference>
<keyword evidence="2" id="KW-0808">Transferase</keyword>
<dbReference type="EMBL" id="AP012319">
    <property type="protein sequence ID" value="BAL88497.1"/>
    <property type="molecule type" value="Genomic_DNA"/>
</dbReference>
<dbReference type="OrthoDB" id="9777638at2"/>
<dbReference type="CDD" id="cd02440">
    <property type="entry name" value="AdoMet_MTases"/>
    <property type="match status" value="1"/>
</dbReference>
<dbReference type="SUPFAM" id="SSF53335">
    <property type="entry name" value="S-adenosyl-L-methionine-dependent methyltransferases"/>
    <property type="match status" value="1"/>
</dbReference>
<dbReference type="PATRIC" id="fig|512565.3.peg.3274"/>
<dbReference type="HOGENOM" id="CLU_037990_2_5_11"/>
<evidence type="ECO:0000259" key="1">
    <source>
        <dbReference type="Pfam" id="PF13649"/>
    </source>
</evidence>
<dbReference type="InterPro" id="IPR029063">
    <property type="entry name" value="SAM-dependent_MTases_sf"/>
</dbReference>
<dbReference type="AlphaFoldDB" id="I0H660"/>
<dbReference type="Gene3D" id="3.40.50.150">
    <property type="entry name" value="Vaccinia Virus protein VP39"/>
    <property type="match status" value="1"/>
</dbReference>
<dbReference type="InterPro" id="IPR041698">
    <property type="entry name" value="Methyltransf_25"/>
</dbReference>
<dbReference type="KEGG" id="ams:AMIS_32770"/>
<gene>
    <name evidence="2" type="ordered locus">AMIS_32770</name>
</gene>
<dbReference type="PANTHER" id="PTHR43591">
    <property type="entry name" value="METHYLTRANSFERASE"/>
    <property type="match status" value="1"/>
</dbReference>
<dbReference type="Pfam" id="PF13649">
    <property type="entry name" value="Methyltransf_25"/>
    <property type="match status" value="1"/>
</dbReference>
<keyword evidence="2" id="KW-0489">Methyltransferase</keyword>
<keyword evidence="3" id="KW-1185">Reference proteome</keyword>
<proteinExistence type="predicted"/>
<protein>
    <submittedName>
        <fullName evidence="2">Putative methyltransferase</fullName>
    </submittedName>
</protein>
<dbReference type="GO" id="GO:0032259">
    <property type="term" value="P:methylation"/>
    <property type="evidence" value="ECO:0007669"/>
    <property type="project" value="UniProtKB-KW"/>
</dbReference>
<dbReference type="STRING" id="512565.AMIS_32770"/>
<reference evidence="2 3" key="1">
    <citation type="submission" date="2012-02" db="EMBL/GenBank/DDBJ databases">
        <title>Complete genome sequence of Actinoplanes missouriensis 431 (= NBRC 102363).</title>
        <authorList>
            <person name="Ohnishi Y."/>
            <person name="Ishikawa J."/>
            <person name="Sekine M."/>
            <person name="Hosoyama A."/>
            <person name="Harada T."/>
            <person name="Narita H."/>
            <person name="Hata T."/>
            <person name="Konno Y."/>
            <person name="Tutikane K."/>
            <person name="Fujita N."/>
            <person name="Horinouchi S."/>
            <person name="Hayakawa M."/>
        </authorList>
    </citation>
    <scope>NUCLEOTIDE SEQUENCE [LARGE SCALE GENOMIC DNA]</scope>
    <source>
        <strain evidence="3">ATCC 14538 / DSM 43046 / CBS 188.64 / JCM 3121 / NBRC 102363 / NCIMB 12654 / NRRL B-3342 / UNCC 431</strain>
    </source>
</reference>
<dbReference type="Proteomes" id="UP000007882">
    <property type="component" value="Chromosome"/>
</dbReference>
<organism evidence="2 3">
    <name type="scientific">Actinoplanes missouriensis (strain ATCC 14538 / DSM 43046 / CBS 188.64 / JCM 3121 / NBRC 102363 / NCIMB 12654 / NRRL B-3342 / UNCC 431)</name>
    <dbReference type="NCBI Taxonomy" id="512565"/>
    <lineage>
        <taxon>Bacteria</taxon>
        <taxon>Bacillati</taxon>
        <taxon>Actinomycetota</taxon>
        <taxon>Actinomycetes</taxon>
        <taxon>Micromonosporales</taxon>
        <taxon>Micromonosporaceae</taxon>
        <taxon>Actinoplanes</taxon>
    </lineage>
</organism>
<name>I0H660_ACTM4</name>
<evidence type="ECO:0000313" key="3">
    <source>
        <dbReference type="Proteomes" id="UP000007882"/>
    </source>
</evidence>
<evidence type="ECO:0000313" key="2">
    <source>
        <dbReference type="EMBL" id="BAL88497.1"/>
    </source>
</evidence>
<feature type="domain" description="Methyltransferase" evidence="1">
    <location>
        <begin position="51"/>
        <end position="146"/>
    </location>
</feature>
<dbReference type="RefSeq" id="WP_014443392.1">
    <property type="nucleotide sequence ID" value="NC_017093.1"/>
</dbReference>
<dbReference type="eggNOG" id="COG2226">
    <property type="taxonomic scope" value="Bacteria"/>
</dbReference>
<sequence length="277" mass="29496">MASTISRRQEQAWDGDEGAYWARHHELFEGSLARYQPAFLAAAAIQPGHRVLDVGCGTGVTTRAAAAAAPAGHALGVDLSSAMIDVARGLAGRAGLENIGFVRADAQAYPFRPESFDVLISRTGSMFFEGPKAAFAHLRRTLAPGGRMTLLTWQQPEKQEWINEFARALTGRELPAVAPAGPGPFSLSDPDEVRALLGETGFAGVKLTAVSEPMVYGRTVGEAHAFLLGLLSWMLQGQDEEQRAASAEELRRVLVEHATPAGVCFGSSAWLITAQAA</sequence>
<accession>I0H660</accession>
<dbReference type="GO" id="GO:0008168">
    <property type="term" value="F:methyltransferase activity"/>
    <property type="evidence" value="ECO:0007669"/>
    <property type="project" value="UniProtKB-KW"/>
</dbReference>